<dbReference type="InterPro" id="IPR004211">
    <property type="entry name" value="Endonuclease_7"/>
</dbReference>
<protein>
    <recommendedName>
        <fullName evidence="2">Recombination endonuclease VII</fullName>
    </recommendedName>
</protein>
<proteinExistence type="predicted"/>
<dbReference type="SUPFAM" id="SSF54060">
    <property type="entry name" value="His-Me finger endonucleases"/>
    <property type="match status" value="1"/>
</dbReference>
<comment type="caution">
    <text evidence="1">The sequence shown here is derived from an EMBL/GenBank/DDBJ whole genome shotgun (WGS) entry which is preliminary data.</text>
</comment>
<sequence length="167" mass="19371">MGRHKDPDYKRKWNARRKAAGICPWCGKPKNRFEDKPGKKPEVEYFYCRECRPQAARKSQNWKLKEPEKYAESRRLARAGFHARRYGMSREEYLKTFEKADGTCAICQRSGRRLVLDHCHHTGVVRGVICGTCNSAISFLVDDPETCRRAAQYLLAATREEDEREAG</sequence>
<dbReference type="Pfam" id="PF02945">
    <property type="entry name" value="Endonuclease_7"/>
    <property type="match status" value="1"/>
</dbReference>
<reference evidence="1" key="1">
    <citation type="journal article" date="2015" name="Nature">
        <title>Complex archaea that bridge the gap between prokaryotes and eukaryotes.</title>
        <authorList>
            <person name="Spang A."/>
            <person name="Saw J.H."/>
            <person name="Jorgensen S.L."/>
            <person name="Zaremba-Niedzwiedzka K."/>
            <person name="Martijn J."/>
            <person name="Lind A.E."/>
            <person name="van Eijk R."/>
            <person name="Schleper C."/>
            <person name="Guy L."/>
            <person name="Ettema T.J."/>
        </authorList>
    </citation>
    <scope>NUCLEOTIDE SEQUENCE</scope>
</reference>
<dbReference type="EMBL" id="LAZR01064789">
    <property type="protein sequence ID" value="KKK56841.1"/>
    <property type="molecule type" value="Genomic_DNA"/>
</dbReference>
<dbReference type="InterPro" id="IPR038563">
    <property type="entry name" value="Endonuclease_7_sf"/>
</dbReference>
<dbReference type="Gene3D" id="3.40.1800.10">
    <property type="entry name" value="His-Me finger endonucleases"/>
    <property type="match status" value="1"/>
</dbReference>
<evidence type="ECO:0008006" key="2">
    <source>
        <dbReference type="Google" id="ProtNLM"/>
    </source>
</evidence>
<gene>
    <name evidence="1" type="ORF">LCGC14_3060480</name>
</gene>
<dbReference type="InterPro" id="IPR044925">
    <property type="entry name" value="His-Me_finger_sf"/>
</dbReference>
<organism evidence="1">
    <name type="scientific">marine sediment metagenome</name>
    <dbReference type="NCBI Taxonomy" id="412755"/>
    <lineage>
        <taxon>unclassified sequences</taxon>
        <taxon>metagenomes</taxon>
        <taxon>ecological metagenomes</taxon>
    </lineage>
</organism>
<accession>A0A0F8Z9S2</accession>
<dbReference type="AlphaFoldDB" id="A0A0F8Z9S2"/>
<name>A0A0F8Z9S2_9ZZZZ</name>
<evidence type="ECO:0000313" key="1">
    <source>
        <dbReference type="EMBL" id="KKK56841.1"/>
    </source>
</evidence>